<proteinExistence type="predicted"/>
<dbReference type="RefSeq" id="XP_014033110.2">
    <property type="nucleotide sequence ID" value="XM_014177635.2"/>
</dbReference>
<reference evidence="3" key="1">
    <citation type="submission" date="2025-08" db="UniProtKB">
        <authorList>
            <consortium name="RefSeq"/>
        </authorList>
    </citation>
    <scope>IDENTIFICATION</scope>
</reference>
<evidence type="ECO:0000313" key="2">
    <source>
        <dbReference type="Proteomes" id="UP001652741"/>
    </source>
</evidence>
<dbReference type="Proteomes" id="UP001652741">
    <property type="component" value="Chromosome ssa02"/>
</dbReference>
<sequence>MDDSTSIQGSSFVDCYLDEQMLKVKGRQRLHEIEQEVHRELSVTPSQCHQSPGEVTMEGQQLLTDKAKPSVPSHEPLGSAALMSGDTADIISEIQAQPEIRSDEMLQVEFLSQTQVEIPQEVREVMDSLLDKVADGEAQEKKAEVLVPNLIPNPPSSSEVYVIKVLDSQVDKAKKVEALDLSTCPILQTALTDTETVTKTAYKIMPKQIVVLGSTVKHIITQVLLQVDPQAFQGGVYLETPVIINDTQALLWSIPWVEVTEEEELSNGQQSIDAYEVAKTVINNLEQVLGPKPVLARALGIRSHILTRYIVHLVGLCIAKTVPVVYAANEEERRISQDMVNICPLPARLIISGELFSDFVVKFILKLHPMNGRGTKQLDQQALLLLVVKMASVAFNILRKIPGISVDEKLCPPFCNMRQTVLHMQSAMIHQFGTTIKIKKLVAMKDTVVISTIPSAICEGILKVYKGISDTYPLQVLGPQCPIARSCEEAMESKLFAVALPENLRKTIYNHYGSRVGKLALFQKAFPLNDHIKLEYIRRVSLPRSSNRDVVWIDPKYFVGDDDEEVVTSSNAMPDNPLALDVSQAAFLKQFPQTDVFESTTKDCGKPVQEQAQKETERNKPKMTSLDIVPVILVRKVFDSVFPDSCTIKQQYGSWEDVPLCNDMVEHIHIQVQKEALKYQNQRLFLRTLRKLNDEPDKMAKFLEDVSLSIRSKYFRTFHEWPLVKAQLYPEIQSLLVCDIMVREIMAHLRPALTFAKDTKKGDDRPYCINIPVKRETRTLDDTDKTKLELCIEKASADRMKELLTPLEKEPQPFWMKGWMAMMEEENNKKKKEKKKKGCGWFWGLFGRKKKTAKELWMEDCRRRGY</sequence>
<dbReference type="GeneID" id="106588518"/>
<keyword evidence="2" id="KW-1185">Reference proteome</keyword>
<feature type="region of interest" description="Disordered" evidence="1">
    <location>
        <begin position="600"/>
        <end position="620"/>
    </location>
</feature>
<name>A0A1S3PZH4_SALSA</name>
<organism evidence="2 3">
    <name type="scientific">Salmo salar</name>
    <name type="common">Atlantic salmon</name>
    <dbReference type="NCBI Taxonomy" id="8030"/>
    <lineage>
        <taxon>Eukaryota</taxon>
        <taxon>Metazoa</taxon>
        <taxon>Chordata</taxon>
        <taxon>Craniata</taxon>
        <taxon>Vertebrata</taxon>
        <taxon>Euteleostomi</taxon>
        <taxon>Actinopterygii</taxon>
        <taxon>Neopterygii</taxon>
        <taxon>Teleostei</taxon>
        <taxon>Protacanthopterygii</taxon>
        <taxon>Salmoniformes</taxon>
        <taxon>Salmonidae</taxon>
        <taxon>Salmoninae</taxon>
        <taxon>Salmo</taxon>
    </lineage>
</organism>
<accession>A0A1S3PZH4</accession>
<evidence type="ECO:0000256" key="1">
    <source>
        <dbReference type="SAM" id="MobiDB-lite"/>
    </source>
</evidence>
<protein>
    <submittedName>
        <fullName evidence="3">Uncharacterized protein</fullName>
    </submittedName>
</protein>
<dbReference type="AlphaFoldDB" id="A0A1S3PZH4"/>
<evidence type="ECO:0000313" key="3">
    <source>
        <dbReference type="RefSeq" id="XP_014033110.2"/>
    </source>
</evidence>
<dbReference type="KEGG" id="sasa:106588518"/>
<gene>
    <name evidence="3" type="primary">LOC106588518</name>
</gene>